<evidence type="ECO:0000313" key="4">
    <source>
        <dbReference type="Proteomes" id="UP000054988"/>
    </source>
</evidence>
<dbReference type="AlphaFoldDB" id="A0A0W0FP43"/>
<evidence type="ECO:0000256" key="1">
    <source>
        <dbReference type="SAM" id="MobiDB-lite"/>
    </source>
</evidence>
<dbReference type="EMBL" id="LATX01001789">
    <property type="protein sequence ID" value="KTB38022.1"/>
    <property type="molecule type" value="Genomic_DNA"/>
</dbReference>
<feature type="compositionally biased region" description="Basic and acidic residues" evidence="1">
    <location>
        <begin position="51"/>
        <end position="67"/>
    </location>
</feature>
<gene>
    <name evidence="3" type="ORF">WG66_9405</name>
</gene>
<comment type="caution">
    <text evidence="3">The sequence shown here is derived from an EMBL/GenBank/DDBJ whole genome shotgun (WGS) entry which is preliminary data.</text>
</comment>
<name>A0A0W0FP43_MONRR</name>
<organism evidence="3 4">
    <name type="scientific">Moniliophthora roreri</name>
    <name type="common">Frosty pod rot fungus</name>
    <name type="synonym">Monilia roreri</name>
    <dbReference type="NCBI Taxonomy" id="221103"/>
    <lineage>
        <taxon>Eukaryota</taxon>
        <taxon>Fungi</taxon>
        <taxon>Dikarya</taxon>
        <taxon>Basidiomycota</taxon>
        <taxon>Agaricomycotina</taxon>
        <taxon>Agaricomycetes</taxon>
        <taxon>Agaricomycetidae</taxon>
        <taxon>Agaricales</taxon>
        <taxon>Marasmiineae</taxon>
        <taxon>Marasmiaceae</taxon>
        <taxon>Moniliophthora</taxon>
    </lineage>
</organism>
<dbReference type="Proteomes" id="UP000054988">
    <property type="component" value="Unassembled WGS sequence"/>
</dbReference>
<keyword evidence="2" id="KW-0472">Membrane</keyword>
<feature type="transmembrane region" description="Helical" evidence="2">
    <location>
        <begin position="75"/>
        <end position="95"/>
    </location>
</feature>
<proteinExistence type="predicted"/>
<keyword evidence="2" id="KW-1133">Transmembrane helix</keyword>
<protein>
    <submittedName>
        <fullName evidence="3">Uncharacterized protein</fullName>
    </submittedName>
</protein>
<accession>A0A0W0FP43</accession>
<keyword evidence="2" id="KW-0812">Transmembrane</keyword>
<reference evidence="3 4" key="1">
    <citation type="submission" date="2015-12" db="EMBL/GenBank/DDBJ databases">
        <title>Draft genome sequence of Moniliophthora roreri, the causal agent of frosty pod rot of cacao.</title>
        <authorList>
            <person name="Aime M.C."/>
            <person name="Diaz-Valderrama J.R."/>
            <person name="Kijpornyongpan T."/>
            <person name="Phillips-Mora W."/>
        </authorList>
    </citation>
    <scope>NUCLEOTIDE SEQUENCE [LARGE SCALE GENOMIC DNA]</scope>
    <source>
        <strain evidence="3 4">MCA 2952</strain>
    </source>
</reference>
<evidence type="ECO:0000313" key="3">
    <source>
        <dbReference type="EMBL" id="KTB38022.1"/>
    </source>
</evidence>
<feature type="region of interest" description="Disordered" evidence="1">
    <location>
        <begin position="32"/>
        <end position="67"/>
    </location>
</feature>
<evidence type="ECO:0000256" key="2">
    <source>
        <dbReference type="SAM" id="Phobius"/>
    </source>
</evidence>
<sequence>MSLQPQNHRTIGISSYEVLFLPRHGMIWRVSSDRTAGSRQRGAADGQGEAGRGRERDRGHLREAPDRYRRSSSLVVNYSIGCILVAINGHIAHYYRRRRSSYIVYNP</sequence>